<keyword evidence="3" id="KW-1185">Reference proteome</keyword>
<accession>A0A9P6QMZ4</accession>
<proteinExistence type="predicted"/>
<feature type="non-terminal residue" evidence="2">
    <location>
        <position position="1"/>
    </location>
</feature>
<feature type="non-terminal residue" evidence="2">
    <location>
        <position position="289"/>
    </location>
</feature>
<organism evidence="2 3">
    <name type="scientific">Linnemannia gamsii</name>
    <dbReference type="NCBI Taxonomy" id="64522"/>
    <lineage>
        <taxon>Eukaryota</taxon>
        <taxon>Fungi</taxon>
        <taxon>Fungi incertae sedis</taxon>
        <taxon>Mucoromycota</taxon>
        <taxon>Mortierellomycotina</taxon>
        <taxon>Mortierellomycetes</taxon>
        <taxon>Mortierellales</taxon>
        <taxon>Mortierellaceae</taxon>
        <taxon>Linnemannia</taxon>
    </lineage>
</organism>
<evidence type="ECO:0000313" key="2">
    <source>
        <dbReference type="EMBL" id="KAG0275724.1"/>
    </source>
</evidence>
<feature type="compositionally biased region" description="Polar residues" evidence="1">
    <location>
        <begin position="13"/>
        <end position="24"/>
    </location>
</feature>
<evidence type="ECO:0000313" key="3">
    <source>
        <dbReference type="Proteomes" id="UP000823405"/>
    </source>
</evidence>
<dbReference type="Proteomes" id="UP000823405">
    <property type="component" value="Unassembled WGS sequence"/>
</dbReference>
<name>A0A9P6QMZ4_9FUNG</name>
<feature type="region of interest" description="Disordered" evidence="1">
    <location>
        <begin position="1"/>
        <end position="25"/>
    </location>
</feature>
<dbReference type="AlphaFoldDB" id="A0A9P6QMZ4"/>
<dbReference type="EMBL" id="JAAAIN010005187">
    <property type="protein sequence ID" value="KAG0275724.1"/>
    <property type="molecule type" value="Genomic_DNA"/>
</dbReference>
<gene>
    <name evidence="2" type="ORF">BGZ97_010231</name>
</gene>
<protein>
    <submittedName>
        <fullName evidence="2">Uncharacterized protein</fullName>
    </submittedName>
</protein>
<evidence type="ECO:0000256" key="1">
    <source>
        <dbReference type="SAM" id="MobiDB-lite"/>
    </source>
</evidence>
<reference evidence="2" key="1">
    <citation type="journal article" date="2020" name="Fungal Divers.">
        <title>Resolving the Mortierellaceae phylogeny through synthesis of multi-gene phylogenetics and phylogenomics.</title>
        <authorList>
            <person name="Vandepol N."/>
            <person name="Liber J."/>
            <person name="Desiro A."/>
            <person name="Na H."/>
            <person name="Kennedy M."/>
            <person name="Barry K."/>
            <person name="Grigoriev I.V."/>
            <person name="Miller A.N."/>
            <person name="O'Donnell K."/>
            <person name="Stajich J.E."/>
            <person name="Bonito G."/>
        </authorList>
    </citation>
    <scope>NUCLEOTIDE SEQUENCE</scope>
    <source>
        <strain evidence="2">NVP60</strain>
    </source>
</reference>
<dbReference type="OrthoDB" id="2441991at2759"/>
<sequence>ATKEATVEDATVEDTTIGSRTGNIHEQPLKEVPEIDRLILEKLCPAFSEKDLAAFGNEMEQEPITSEAVDENDDSNDNKNEPLLFLLSLCNAVHSRTLPNEKGIGVHVCAFINQANRFLPPITKHKTSPLEYAGSAFLRSAAVQLSVELRKHYKNGSIELCKKIETLKRSGQIPSSARGHIDPKKSAIENFVLLNRVCGSRRSLVPVSSFDDKFVTLSELDLTKIFWPDPDLRLQLQLYALPDFPSIESPEKVSQSDFPYGHWGLLRGAKAKAEILVKVYKVDVCGGDE</sequence>
<comment type="caution">
    <text evidence="2">The sequence shown here is derived from an EMBL/GenBank/DDBJ whole genome shotgun (WGS) entry which is preliminary data.</text>
</comment>